<dbReference type="OrthoDB" id="9806409at2"/>
<dbReference type="InterPro" id="IPR035906">
    <property type="entry name" value="MetI-like_sf"/>
</dbReference>
<dbReference type="AlphaFoldDB" id="A0A3N1XQK7"/>
<dbReference type="InterPro" id="IPR045621">
    <property type="entry name" value="BPD_transp_1_N"/>
</dbReference>
<feature type="transmembrane region" description="Helical" evidence="7">
    <location>
        <begin position="280"/>
        <end position="303"/>
    </location>
</feature>
<dbReference type="PANTHER" id="PTHR43163:SF6">
    <property type="entry name" value="DIPEPTIDE TRANSPORT SYSTEM PERMEASE PROTEIN DPPB-RELATED"/>
    <property type="match status" value="1"/>
</dbReference>
<feature type="domain" description="ABC transmembrane type-1" evidence="8">
    <location>
        <begin position="94"/>
        <end position="299"/>
    </location>
</feature>
<evidence type="ECO:0000259" key="8">
    <source>
        <dbReference type="PROSITE" id="PS50928"/>
    </source>
</evidence>
<dbReference type="GO" id="GO:0005886">
    <property type="term" value="C:plasma membrane"/>
    <property type="evidence" value="ECO:0007669"/>
    <property type="project" value="UniProtKB-SubCell"/>
</dbReference>
<comment type="similarity">
    <text evidence="7">Belongs to the binding-protein-dependent transport system permease family.</text>
</comment>
<evidence type="ECO:0000256" key="4">
    <source>
        <dbReference type="ARBA" id="ARBA00022692"/>
    </source>
</evidence>
<comment type="subcellular location">
    <subcellularLocation>
        <location evidence="1 7">Cell membrane</location>
        <topology evidence="1 7">Multi-pass membrane protein</topology>
    </subcellularLocation>
</comment>
<keyword evidence="4 7" id="KW-0812">Transmembrane</keyword>
<name>A0A3N1XQK7_9FIRM</name>
<reference evidence="9 10" key="1">
    <citation type="submission" date="2018-11" db="EMBL/GenBank/DDBJ databases">
        <title>Genomic Encyclopedia of Type Strains, Phase IV (KMG-IV): sequencing the most valuable type-strain genomes for metagenomic binning, comparative biology and taxonomic classification.</title>
        <authorList>
            <person name="Goeker M."/>
        </authorList>
    </citation>
    <scope>NUCLEOTIDE SEQUENCE [LARGE SCALE GENOMIC DNA]</scope>
    <source>
        <strain evidence="9 10">DSM 26537</strain>
    </source>
</reference>
<keyword evidence="2 7" id="KW-0813">Transport</keyword>
<dbReference type="SUPFAM" id="SSF161098">
    <property type="entry name" value="MetI-like"/>
    <property type="match status" value="1"/>
</dbReference>
<dbReference type="Proteomes" id="UP000273083">
    <property type="component" value="Unassembled WGS sequence"/>
</dbReference>
<dbReference type="Gene3D" id="1.10.3720.10">
    <property type="entry name" value="MetI-like"/>
    <property type="match status" value="1"/>
</dbReference>
<evidence type="ECO:0000313" key="10">
    <source>
        <dbReference type="Proteomes" id="UP000273083"/>
    </source>
</evidence>
<organism evidence="9 10">
    <name type="scientific">Mobilisporobacter senegalensis</name>
    <dbReference type="NCBI Taxonomy" id="1329262"/>
    <lineage>
        <taxon>Bacteria</taxon>
        <taxon>Bacillati</taxon>
        <taxon>Bacillota</taxon>
        <taxon>Clostridia</taxon>
        <taxon>Lachnospirales</taxon>
        <taxon>Lachnospiraceae</taxon>
        <taxon>Mobilisporobacter</taxon>
    </lineage>
</organism>
<feature type="transmembrane region" description="Helical" evidence="7">
    <location>
        <begin position="177"/>
        <end position="199"/>
    </location>
</feature>
<feature type="transmembrane region" description="Helical" evidence="7">
    <location>
        <begin position="130"/>
        <end position="157"/>
    </location>
</feature>
<keyword evidence="5 7" id="KW-1133">Transmembrane helix</keyword>
<dbReference type="CDD" id="cd06261">
    <property type="entry name" value="TM_PBP2"/>
    <property type="match status" value="1"/>
</dbReference>
<sequence length="313" mass="34881">MKYIFKKIITLIITLLVISLLTFLAFQIIPGDSALTALGTNATKEAIDALREELGLNEPLFIRYGSWLSGIIKGDFGLSSQYNIPVSSLLKDRFIVTFYLAVIALIVIIVLSFPFGILTVKKEGGFLDRVITLICQINMAIPPFFLGMLITLIFGLILKMFTPGAYVGIQDNFLGFLGYLFFPAVAIALPKAAMLIKFLRSSLLRQLKLDYVRTARSKGDTEHQILYKHVLKNGLIPVITFLAMMIADVFAGSIMIEQVFSLPGLGRLLVVAISNRDFPVVSAIIMYIAILIVFINFIVDILYQYIDPRVRIS</sequence>
<evidence type="ECO:0000256" key="6">
    <source>
        <dbReference type="ARBA" id="ARBA00023136"/>
    </source>
</evidence>
<proteinExistence type="inferred from homology"/>
<feature type="transmembrane region" description="Helical" evidence="7">
    <location>
        <begin position="9"/>
        <end position="29"/>
    </location>
</feature>
<dbReference type="PROSITE" id="PS50928">
    <property type="entry name" value="ABC_TM1"/>
    <property type="match status" value="1"/>
</dbReference>
<comment type="caution">
    <text evidence="9">The sequence shown here is derived from an EMBL/GenBank/DDBJ whole genome shotgun (WGS) entry which is preliminary data.</text>
</comment>
<dbReference type="PANTHER" id="PTHR43163">
    <property type="entry name" value="DIPEPTIDE TRANSPORT SYSTEM PERMEASE PROTEIN DPPB-RELATED"/>
    <property type="match status" value="1"/>
</dbReference>
<evidence type="ECO:0000256" key="3">
    <source>
        <dbReference type="ARBA" id="ARBA00022475"/>
    </source>
</evidence>
<evidence type="ECO:0000256" key="7">
    <source>
        <dbReference type="RuleBase" id="RU363032"/>
    </source>
</evidence>
<keyword evidence="10" id="KW-1185">Reference proteome</keyword>
<evidence type="ECO:0000256" key="2">
    <source>
        <dbReference type="ARBA" id="ARBA00022448"/>
    </source>
</evidence>
<evidence type="ECO:0000256" key="5">
    <source>
        <dbReference type="ARBA" id="ARBA00022989"/>
    </source>
</evidence>
<keyword evidence="3" id="KW-1003">Cell membrane</keyword>
<dbReference type="Pfam" id="PF19300">
    <property type="entry name" value="BPD_transp_1_N"/>
    <property type="match status" value="1"/>
</dbReference>
<keyword evidence="6 7" id="KW-0472">Membrane</keyword>
<feature type="transmembrane region" description="Helical" evidence="7">
    <location>
        <begin position="94"/>
        <end position="118"/>
    </location>
</feature>
<dbReference type="EMBL" id="RJVG01000004">
    <property type="protein sequence ID" value="ROR28558.1"/>
    <property type="molecule type" value="Genomic_DNA"/>
</dbReference>
<evidence type="ECO:0000313" key="9">
    <source>
        <dbReference type="EMBL" id="ROR28558.1"/>
    </source>
</evidence>
<dbReference type="InterPro" id="IPR000515">
    <property type="entry name" value="MetI-like"/>
</dbReference>
<evidence type="ECO:0000256" key="1">
    <source>
        <dbReference type="ARBA" id="ARBA00004651"/>
    </source>
</evidence>
<dbReference type="GO" id="GO:0071916">
    <property type="term" value="F:dipeptide transmembrane transporter activity"/>
    <property type="evidence" value="ECO:0007669"/>
    <property type="project" value="TreeGrafter"/>
</dbReference>
<accession>A0A3N1XQK7</accession>
<gene>
    <name evidence="9" type="ORF">EDD66_104144</name>
</gene>
<feature type="transmembrane region" description="Helical" evidence="7">
    <location>
        <begin position="235"/>
        <end position="260"/>
    </location>
</feature>
<dbReference type="Pfam" id="PF00528">
    <property type="entry name" value="BPD_transp_1"/>
    <property type="match status" value="1"/>
</dbReference>
<protein>
    <submittedName>
        <fullName evidence="9">Peptide/nickel transport system permease protein/oligopeptide transport system permease protein</fullName>
    </submittedName>
</protein>
<dbReference type="RefSeq" id="WP_123609059.1">
    <property type="nucleotide sequence ID" value="NZ_RJVG01000004.1"/>
</dbReference>